<dbReference type="EMBL" id="LQYE01000001">
    <property type="protein sequence ID" value="OAT69917.1"/>
    <property type="molecule type" value="Genomic_DNA"/>
</dbReference>
<protein>
    <submittedName>
        <fullName evidence="2">Carbohydrate sulfotransferase</fullName>
    </submittedName>
</protein>
<evidence type="ECO:0000313" key="3">
    <source>
        <dbReference type="EMBL" id="KPG25269.1"/>
    </source>
</evidence>
<evidence type="ECO:0000313" key="6">
    <source>
        <dbReference type="Proteomes" id="UP000037962"/>
    </source>
</evidence>
<keyword evidence="2" id="KW-0808">Transferase</keyword>
<dbReference type="Proteomes" id="UP000037962">
    <property type="component" value="Unassembled WGS sequence"/>
</dbReference>
<accession>A0A0N1LVH6</accession>
<dbReference type="Pfam" id="PF04248">
    <property type="entry name" value="NTP_transf_9"/>
    <property type="match status" value="1"/>
</dbReference>
<keyword evidence="6" id="KW-1185">Reference proteome</keyword>
<evidence type="ECO:0000313" key="4">
    <source>
        <dbReference type="EMBL" id="OAT69917.1"/>
    </source>
</evidence>
<dbReference type="PATRIC" id="fig|83262.10.peg.5887"/>
<dbReference type="KEGG" id="miz:BAB75_26005"/>
<reference evidence="5 6" key="1">
    <citation type="submission" date="2015-09" db="EMBL/GenBank/DDBJ databases">
        <title>Genome Sequences of Mycobacterium immunogenum Isolates, Recuperated from a Chloraminated Drinking Water Distribution System Simulator Subjected to Episodes of Nitrification.</title>
        <authorList>
            <person name="Gomez-Alvarez V."/>
            <person name="Revetta R.P."/>
        </authorList>
    </citation>
    <scope>NUCLEOTIDE SEQUENCE [LARGE SCALE GENOMIC DNA]</scope>
    <source>
        <strain evidence="2 5">H008</strain>
        <strain evidence="3 6">H076</strain>
    </source>
</reference>
<organism evidence="2 5">
    <name type="scientific">Mycobacteroides immunogenum</name>
    <dbReference type="NCBI Taxonomy" id="83262"/>
    <lineage>
        <taxon>Bacteria</taxon>
        <taxon>Bacillati</taxon>
        <taxon>Actinomycetota</taxon>
        <taxon>Actinomycetes</taxon>
        <taxon>Mycobacteriales</taxon>
        <taxon>Mycobacteriaceae</taxon>
        <taxon>Mycobacteroides</taxon>
    </lineage>
</organism>
<comment type="caution">
    <text evidence="2">The sequence shown here is derived from an EMBL/GenBank/DDBJ whole genome shotgun (WGS) entry which is preliminary data.</text>
</comment>
<dbReference type="PANTHER" id="PTHR34310:SF9">
    <property type="entry name" value="BLR5716 PROTEIN"/>
    <property type="match status" value="1"/>
</dbReference>
<dbReference type="AlphaFoldDB" id="A0A0N1LVH6"/>
<dbReference type="RefSeq" id="WP_016887713.1">
    <property type="nucleotide sequence ID" value="NZ_CP011530.1"/>
</dbReference>
<evidence type="ECO:0000259" key="1">
    <source>
        <dbReference type="Pfam" id="PF04248"/>
    </source>
</evidence>
<proteinExistence type="predicted"/>
<feature type="domain" description="DUF427" evidence="1">
    <location>
        <begin position="27"/>
        <end position="118"/>
    </location>
</feature>
<dbReference type="PANTHER" id="PTHR34310">
    <property type="entry name" value="DUF427 DOMAIN PROTEIN (AFU_ORTHOLOGUE AFUA_3G02220)"/>
    <property type="match status" value="1"/>
</dbReference>
<dbReference type="Gene3D" id="2.170.150.40">
    <property type="entry name" value="Domain of unknown function (DUF427)"/>
    <property type="match status" value="1"/>
</dbReference>
<evidence type="ECO:0000313" key="5">
    <source>
        <dbReference type="Proteomes" id="UP000037843"/>
    </source>
</evidence>
<dbReference type="GeneID" id="45767330"/>
<dbReference type="InterPro" id="IPR038694">
    <property type="entry name" value="DUF427_sf"/>
</dbReference>
<sequence>MSTPDRPHLVPGPDHPIDITASGTRVVVAAGDTTIADSTNALRLQEASYPPVHYLPPDSANWEVLRRTDTHTYCPYKGEASYYSVQTADGIVEDAVWTYEDPFPEVAQIARHLAFYPDRVTITAQ</sequence>
<dbReference type="InterPro" id="IPR007361">
    <property type="entry name" value="DUF427"/>
</dbReference>
<dbReference type="EMBL" id="LJFO01000001">
    <property type="protein sequence ID" value="KPG17949.1"/>
    <property type="molecule type" value="Genomic_DNA"/>
</dbReference>
<evidence type="ECO:0000313" key="2">
    <source>
        <dbReference type="EMBL" id="KPG17949.1"/>
    </source>
</evidence>
<dbReference type="OrthoDB" id="9815163at2"/>
<dbReference type="EMBL" id="LJFS01000056">
    <property type="protein sequence ID" value="KPG25269.1"/>
    <property type="molecule type" value="Genomic_DNA"/>
</dbReference>
<name>A0A0N1LVH6_9MYCO</name>
<reference evidence="4 7" key="2">
    <citation type="submission" date="2016-01" db="EMBL/GenBank/DDBJ databases">
        <title>Mycobacterium immunogenum strain CD11_6 genome sequencing and assembly.</title>
        <authorList>
            <person name="Kaur G."/>
            <person name="Nair G.R."/>
            <person name="Mayilraj S."/>
        </authorList>
    </citation>
    <scope>NUCLEOTIDE SEQUENCE [LARGE SCALE GENOMIC DNA]</scope>
    <source>
        <strain evidence="4 7">CD11-6</strain>
    </source>
</reference>
<gene>
    <name evidence="2" type="ORF">AN908_02040</name>
    <name evidence="3" type="ORF">AN912_27395</name>
    <name evidence="4" type="ORF">AWB85_00470</name>
</gene>
<dbReference type="Proteomes" id="UP000186919">
    <property type="component" value="Unassembled WGS sequence"/>
</dbReference>
<dbReference type="STRING" id="83262.BAB75_26005"/>
<dbReference type="Proteomes" id="UP000037843">
    <property type="component" value="Unassembled WGS sequence"/>
</dbReference>
<evidence type="ECO:0000313" key="7">
    <source>
        <dbReference type="Proteomes" id="UP000186919"/>
    </source>
</evidence>
<dbReference type="GO" id="GO:0016740">
    <property type="term" value="F:transferase activity"/>
    <property type="evidence" value="ECO:0007669"/>
    <property type="project" value="UniProtKB-KW"/>
</dbReference>